<dbReference type="Gene3D" id="3.90.740.10">
    <property type="entry name" value="Valyl/Leucyl/Isoleucyl-tRNA synthetase, editing domain"/>
    <property type="match status" value="1"/>
</dbReference>
<name>A0ABN7BA42_9HEMI</name>
<evidence type="ECO:0000256" key="9">
    <source>
        <dbReference type="RuleBase" id="RU363035"/>
    </source>
</evidence>
<gene>
    <name evidence="11" type="ORF">NTJ_13501</name>
</gene>
<dbReference type="InterPro" id="IPR002301">
    <property type="entry name" value="Ile-tRNA-ligase"/>
</dbReference>
<sequence length="607" mass="68884">MFELLVVSKICEKCAYPAKLFFSTRASARDLKKYSHTIFLPKTKFPQRIHPGKRALLDDEIIKNNRFDELYNNQRLANKNGEFVLHDGPPYANGVPHMGHAINKVLKDIINRWHLLDGRKVHYVPGWDCHGLPIELKALTAGDSSNLSALDIRKKAKEFAERTVAEQKIVFRSWGVMADWDNPGGCYHTFDRPYVANQLEQFYQLYRKGLVYRKLKPVYWSPAARTALAESELEYNPKHKSTAVTLRLKIQNPPDDWGSDGNIYALIWTTTPWTLPANQAVAYNPDVGYSLVRGGRGDRYVVATALISSLAGLDGCVEPVLHFKGDRLKTLKYRHPLSGTSHSFFPGSHVTSDAGTGLVHTAPAHGHDDFLVGIDHDLPLDCIVDEEGAYTSKAGPGLKGLKVLREGNRKILELVRDDIIHKEEIVHSYPYDWRSKQPVIIRSSLQWFIDTESIKESAIESLKKVKILPTRNVEILMQQIEQRPYWCISRQRAWGVPIPVLYKDEEPILDRDLIEYYKGLVTSEGPDFWWKLSAGELIPEKLRSSMPTNLRKGEDILDIWLDSGLSWSSVLPGKTADIYLEGVDQFTGWFQSSLLTSIALQGKPPFR</sequence>
<dbReference type="InterPro" id="IPR009008">
    <property type="entry name" value="Val/Leu/Ile-tRNA-synth_edit"/>
</dbReference>
<proteinExistence type="inferred from homology"/>
<dbReference type="InterPro" id="IPR050081">
    <property type="entry name" value="Ile-tRNA_ligase"/>
</dbReference>
<dbReference type="SUPFAM" id="SSF50677">
    <property type="entry name" value="ValRS/IleRS/LeuRS editing domain"/>
    <property type="match status" value="1"/>
</dbReference>
<evidence type="ECO:0000256" key="5">
    <source>
        <dbReference type="ARBA" id="ARBA00022840"/>
    </source>
</evidence>
<evidence type="ECO:0000313" key="11">
    <source>
        <dbReference type="EMBL" id="BET00685.1"/>
    </source>
</evidence>
<feature type="domain" description="Aminoacyl-tRNA synthetase class Ia" evidence="10">
    <location>
        <begin position="70"/>
        <end position="607"/>
    </location>
</feature>
<keyword evidence="7 9" id="KW-0030">Aminoacyl-tRNA synthetase</keyword>
<dbReference type="Gene3D" id="3.40.50.620">
    <property type="entry name" value="HUPs"/>
    <property type="match status" value="2"/>
</dbReference>
<dbReference type="EC" id="6.1.1.5" evidence="2"/>
<keyword evidence="4 9" id="KW-0547">Nucleotide-binding</keyword>
<evidence type="ECO:0000256" key="1">
    <source>
        <dbReference type="ARBA" id="ARBA00005594"/>
    </source>
</evidence>
<dbReference type="Pfam" id="PF00133">
    <property type="entry name" value="tRNA-synt_1"/>
    <property type="match status" value="1"/>
</dbReference>
<dbReference type="SUPFAM" id="SSF52374">
    <property type="entry name" value="Nucleotidylyl transferase"/>
    <property type="match status" value="1"/>
</dbReference>
<dbReference type="EMBL" id="AP028920">
    <property type="protein sequence ID" value="BET00685.1"/>
    <property type="molecule type" value="Genomic_DNA"/>
</dbReference>
<dbReference type="InterPro" id="IPR001412">
    <property type="entry name" value="aa-tRNA-synth_I_CS"/>
</dbReference>
<evidence type="ECO:0000256" key="8">
    <source>
        <dbReference type="ARBA" id="ARBA00032665"/>
    </source>
</evidence>
<keyword evidence="6 9" id="KW-0648">Protein biosynthesis</keyword>
<evidence type="ECO:0000256" key="4">
    <source>
        <dbReference type="ARBA" id="ARBA00022741"/>
    </source>
</evidence>
<organism evidence="11 12">
    <name type="scientific">Nesidiocoris tenuis</name>
    <dbReference type="NCBI Taxonomy" id="355587"/>
    <lineage>
        <taxon>Eukaryota</taxon>
        <taxon>Metazoa</taxon>
        <taxon>Ecdysozoa</taxon>
        <taxon>Arthropoda</taxon>
        <taxon>Hexapoda</taxon>
        <taxon>Insecta</taxon>
        <taxon>Pterygota</taxon>
        <taxon>Neoptera</taxon>
        <taxon>Paraneoptera</taxon>
        <taxon>Hemiptera</taxon>
        <taxon>Heteroptera</taxon>
        <taxon>Panheteroptera</taxon>
        <taxon>Cimicomorpha</taxon>
        <taxon>Miridae</taxon>
        <taxon>Dicyphina</taxon>
        <taxon>Nesidiocoris</taxon>
    </lineage>
</organism>
<keyword evidence="12" id="KW-1185">Reference proteome</keyword>
<dbReference type="InterPro" id="IPR002300">
    <property type="entry name" value="aa-tRNA-synth_Ia"/>
</dbReference>
<dbReference type="InterPro" id="IPR014729">
    <property type="entry name" value="Rossmann-like_a/b/a_fold"/>
</dbReference>
<evidence type="ECO:0000256" key="6">
    <source>
        <dbReference type="ARBA" id="ARBA00022917"/>
    </source>
</evidence>
<comment type="similarity">
    <text evidence="1 9">Belongs to the class-I aminoacyl-tRNA synthetase family.</text>
</comment>
<dbReference type="PROSITE" id="PS00178">
    <property type="entry name" value="AA_TRNA_LIGASE_I"/>
    <property type="match status" value="1"/>
</dbReference>
<keyword evidence="5 9" id="KW-0067">ATP-binding</keyword>
<reference evidence="11 12" key="1">
    <citation type="submission" date="2023-09" db="EMBL/GenBank/DDBJ databases">
        <title>Nesidiocoris tenuis whole genome shotgun sequence.</title>
        <authorList>
            <person name="Shibata T."/>
            <person name="Shimoda M."/>
            <person name="Kobayashi T."/>
            <person name="Uehara T."/>
        </authorList>
    </citation>
    <scope>NUCLEOTIDE SEQUENCE [LARGE SCALE GENOMIC DNA]</scope>
    <source>
        <strain evidence="11 12">Japan</strain>
    </source>
</reference>
<protein>
    <recommendedName>
        <fullName evidence="2">isoleucine--tRNA ligase</fullName>
        <ecNumber evidence="2">6.1.1.5</ecNumber>
    </recommendedName>
    <alternativeName>
        <fullName evidence="8">Isoleucyl-tRNA synthetase</fullName>
    </alternativeName>
</protein>
<accession>A0ABN7BA42</accession>
<dbReference type="Proteomes" id="UP001307889">
    <property type="component" value="Chromosome 12"/>
</dbReference>
<evidence type="ECO:0000259" key="10">
    <source>
        <dbReference type="Pfam" id="PF00133"/>
    </source>
</evidence>
<evidence type="ECO:0000256" key="3">
    <source>
        <dbReference type="ARBA" id="ARBA00022598"/>
    </source>
</evidence>
<dbReference type="PANTHER" id="PTHR42765:SF1">
    <property type="entry name" value="ISOLEUCINE--TRNA LIGASE, MITOCHONDRIAL"/>
    <property type="match status" value="1"/>
</dbReference>
<evidence type="ECO:0000313" key="12">
    <source>
        <dbReference type="Proteomes" id="UP001307889"/>
    </source>
</evidence>
<keyword evidence="3 9" id="KW-0436">Ligase</keyword>
<evidence type="ECO:0000256" key="7">
    <source>
        <dbReference type="ARBA" id="ARBA00023146"/>
    </source>
</evidence>
<evidence type="ECO:0000256" key="2">
    <source>
        <dbReference type="ARBA" id="ARBA00013165"/>
    </source>
</evidence>
<dbReference type="PANTHER" id="PTHR42765">
    <property type="entry name" value="SOLEUCYL-TRNA SYNTHETASE"/>
    <property type="match status" value="1"/>
</dbReference>
<dbReference type="PRINTS" id="PR00984">
    <property type="entry name" value="TRNASYNTHILE"/>
</dbReference>